<dbReference type="InterPro" id="IPR000183">
    <property type="entry name" value="Orn/DAP/Arg_de-COase"/>
</dbReference>
<keyword evidence="3" id="KW-0210">Decarboxylase</keyword>
<feature type="region of interest" description="Disordered" evidence="9">
    <location>
        <begin position="1"/>
        <end position="25"/>
    </location>
</feature>
<dbReference type="SUPFAM" id="SSF50621">
    <property type="entry name" value="Alanine racemase C-terminal domain-like"/>
    <property type="match status" value="1"/>
</dbReference>
<feature type="domain" description="Orn/DAP/Arg decarboxylase 2 N-terminal" evidence="10">
    <location>
        <begin position="50"/>
        <end position="291"/>
    </location>
</feature>
<evidence type="ECO:0000256" key="3">
    <source>
        <dbReference type="ARBA" id="ARBA00022793"/>
    </source>
</evidence>
<comment type="catalytic activity">
    <reaction evidence="8">
        <text>L-ornithine + H(+) = putrescine + CO2</text>
        <dbReference type="Rhea" id="RHEA:22964"/>
        <dbReference type="ChEBI" id="CHEBI:15378"/>
        <dbReference type="ChEBI" id="CHEBI:16526"/>
        <dbReference type="ChEBI" id="CHEBI:46911"/>
        <dbReference type="ChEBI" id="CHEBI:326268"/>
        <dbReference type="EC" id="4.1.1.17"/>
    </reaction>
</comment>
<evidence type="ECO:0000256" key="1">
    <source>
        <dbReference type="ARBA" id="ARBA00001933"/>
    </source>
</evidence>
<dbReference type="PROSITE" id="PS00878">
    <property type="entry name" value="ODR_DC_2_1"/>
    <property type="match status" value="1"/>
</dbReference>
<evidence type="ECO:0000256" key="5">
    <source>
        <dbReference type="ARBA" id="ARBA00023239"/>
    </source>
</evidence>
<dbReference type="Pfam" id="PF02784">
    <property type="entry name" value="Orn_Arg_deC_N"/>
    <property type="match status" value="1"/>
</dbReference>
<protein>
    <recommendedName>
        <fullName evidence="7">ornithine decarboxylase</fullName>
        <ecNumber evidence="7">4.1.1.17</ecNumber>
    </recommendedName>
</protein>
<comment type="cofactor">
    <cofactor evidence="1">
        <name>pyridoxal 5'-phosphate</name>
        <dbReference type="ChEBI" id="CHEBI:597326"/>
    </cofactor>
</comment>
<dbReference type="EMBL" id="BSBI01000009">
    <property type="protein sequence ID" value="GLF96905.1"/>
    <property type="molecule type" value="Genomic_DNA"/>
</dbReference>
<dbReference type="PANTHER" id="PTHR11482:SF6">
    <property type="entry name" value="ORNITHINE DECARBOXYLASE 1-RELATED"/>
    <property type="match status" value="1"/>
</dbReference>
<reference evidence="11 12" key="1">
    <citation type="submission" date="2022-10" db="EMBL/GenBank/DDBJ databases">
        <title>Draft genome sequence of Streptomyces sp. YSPA8.</title>
        <authorList>
            <person name="Moriuchi R."/>
            <person name="Dohra H."/>
            <person name="Yamamura H."/>
            <person name="Kodani S."/>
        </authorList>
    </citation>
    <scope>NUCLEOTIDE SEQUENCE [LARGE SCALE GENOMIC DNA]</scope>
    <source>
        <strain evidence="11 12">YSPA8</strain>
    </source>
</reference>
<proteinExistence type="inferred from homology"/>
<dbReference type="InterPro" id="IPR022644">
    <property type="entry name" value="De-COase2_N"/>
</dbReference>
<dbReference type="Gene3D" id="2.40.37.10">
    <property type="entry name" value="Lyase, Ornithine Decarboxylase, Chain A, domain 1"/>
    <property type="match status" value="1"/>
</dbReference>
<accession>A0ABQ5P341</accession>
<evidence type="ECO:0000256" key="7">
    <source>
        <dbReference type="ARBA" id="ARBA00034138"/>
    </source>
</evidence>
<keyword evidence="12" id="KW-1185">Reference proteome</keyword>
<dbReference type="InterPro" id="IPR029066">
    <property type="entry name" value="PLP-binding_barrel"/>
</dbReference>
<keyword evidence="5" id="KW-0456">Lyase</keyword>
<evidence type="ECO:0000313" key="12">
    <source>
        <dbReference type="Proteomes" id="UP001291653"/>
    </source>
</evidence>
<sequence length="420" mass="44832">MSAPPQPATARPQVTPPPWGVTRAPDVPPRLRAALAAADGDRIVFDLPGIAERHATLRRELPGVAVRFAMKACPVDEVLTLLAAGGAGFDAASPQEIAQALAAGAPPGAVHFGNTVKSDRHIGEAHRLGIRDFATDSLEDVTAIAAHAPGARVFCRLATSGDGALWGLSRKFGCSPADAVRVLERARDLGLTPSGLSVHVGSQQMTAEAWRDTFTTLADTLTELHRRGIEPDHVNLGGGLPALGYLDRWGEPLNPPLDKIFAAIREGMETLRRLSPSPLDFLIEPGRHLVADQGAIRAHVARLSSRRQPDGEPQHWLYLSCGKFNGLYEMDAVRYRLVFPTHPGEDVVPAVVAGPTCDSDDAYGVDGEPTRVPRTVASGDPVWILSTGAYATSYTTRGFNGFQPLPYGWTGDRPQAEGRG</sequence>
<dbReference type="PANTHER" id="PTHR11482">
    <property type="entry name" value="ARGININE/DIAMINOPIMELATE/ORNITHINE DECARBOXYLASE"/>
    <property type="match status" value="1"/>
</dbReference>
<evidence type="ECO:0000256" key="6">
    <source>
        <dbReference type="ARBA" id="ARBA00034115"/>
    </source>
</evidence>
<name>A0ABQ5P341_9ACTN</name>
<comment type="caution">
    <text evidence="11">The sequence shown here is derived from an EMBL/GenBank/DDBJ whole genome shotgun (WGS) entry which is preliminary data.</text>
</comment>
<evidence type="ECO:0000256" key="4">
    <source>
        <dbReference type="ARBA" id="ARBA00022898"/>
    </source>
</evidence>
<evidence type="ECO:0000256" key="9">
    <source>
        <dbReference type="SAM" id="MobiDB-lite"/>
    </source>
</evidence>
<dbReference type="EC" id="4.1.1.17" evidence="7"/>
<evidence type="ECO:0000259" key="10">
    <source>
        <dbReference type="Pfam" id="PF02784"/>
    </source>
</evidence>
<evidence type="ECO:0000256" key="2">
    <source>
        <dbReference type="ARBA" id="ARBA00008872"/>
    </source>
</evidence>
<dbReference type="Proteomes" id="UP001291653">
    <property type="component" value="Unassembled WGS sequence"/>
</dbReference>
<dbReference type="Gene3D" id="3.20.20.10">
    <property type="entry name" value="Alanine racemase"/>
    <property type="match status" value="1"/>
</dbReference>
<evidence type="ECO:0000313" key="11">
    <source>
        <dbReference type="EMBL" id="GLF96905.1"/>
    </source>
</evidence>
<keyword evidence="4" id="KW-0663">Pyridoxal phosphate</keyword>
<dbReference type="PRINTS" id="PR01179">
    <property type="entry name" value="ODADCRBXLASE"/>
</dbReference>
<comment type="similarity">
    <text evidence="2">Belongs to the Orn/Lys/Arg decarboxylase class-II family.</text>
</comment>
<dbReference type="InterPro" id="IPR009006">
    <property type="entry name" value="Ala_racemase/Decarboxylase_C"/>
</dbReference>
<dbReference type="InterPro" id="IPR002433">
    <property type="entry name" value="Orn_de-COase"/>
</dbReference>
<gene>
    <name evidence="11" type="ORF">SYYSPA8_21430</name>
</gene>
<evidence type="ECO:0000256" key="8">
    <source>
        <dbReference type="ARBA" id="ARBA00049127"/>
    </source>
</evidence>
<dbReference type="InterPro" id="IPR022653">
    <property type="entry name" value="De-COase2_pyr-phos_BS"/>
</dbReference>
<comment type="pathway">
    <text evidence="6">Amine and polyamine biosynthesis; putrescine biosynthesis via L-ornithine pathway; putrescine from L-ornithine: step 1/1.</text>
</comment>
<organism evidence="11 12">
    <name type="scientific">Streptomyces yaizuensis</name>
    <dbReference type="NCBI Taxonomy" id="2989713"/>
    <lineage>
        <taxon>Bacteria</taxon>
        <taxon>Bacillati</taxon>
        <taxon>Actinomycetota</taxon>
        <taxon>Actinomycetes</taxon>
        <taxon>Kitasatosporales</taxon>
        <taxon>Streptomycetaceae</taxon>
        <taxon>Streptomyces</taxon>
    </lineage>
</organism>
<dbReference type="PRINTS" id="PR01182">
    <property type="entry name" value="ORNDCRBXLASE"/>
</dbReference>
<dbReference type="SUPFAM" id="SSF51419">
    <property type="entry name" value="PLP-binding barrel"/>
    <property type="match status" value="1"/>
</dbReference>